<dbReference type="EMBL" id="NQWI01000050">
    <property type="protein sequence ID" value="PDW02831.1"/>
    <property type="molecule type" value="Genomic_DNA"/>
</dbReference>
<evidence type="ECO:0000313" key="1">
    <source>
        <dbReference type="EMBL" id="PDW02831.1"/>
    </source>
</evidence>
<keyword evidence="2" id="KW-1185">Reference proteome</keyword>
<dbReference type="Proteomes" id="UP000220527">
    <property type="component" value="Unassembled WGS sequence"/>
</dbReference>
<organism evidence="1 2">
    <name type="scientific">Candidatus Viridilinea mediisalina</name>
    <dbReference type="NCBI Taxonomy" id="2024553"/>
    <lineage>
        <taxon>Bacteria</taxon>
        <taxon>Bacillati</taxon>
        <taxon>Chloroflexota</taxon>
        <taxon>Chloroflexia</taxon>
        <taxon>Chloroflexales</taxon>
        <taxon>Chloroflexineae</taxon>
        <taxon>Oscillochloridaceae</taxon>
        <taxon>Candidatus Viridilinea</taxon>
    </lineage>
</organism>
<accession>A0A2A6RIR5</accession>
<sequence>MIASIFFWIILIDIINCTSDVDIITTGNVTYRYVTSNVRMLTKVDQCLIYRKIAPSQVFQSLGHSLRIRSERLPTGNTKSRKDTLGNYLSLIMELRGQYGSNLSAESAYLSWGGWIGF</sequence>
<reference evidence="2" key="1">
    <citation type="submission" date="2017-08" db="EMBL/GenBank/DDBJ databases">
        <authorList>
            <person name="Grouzdev D.S."/>
            <person name="Gaisin V.A."/>
            <person name="Rysina M.S."/>
            <person name="Gorlenko V.M."/>
        </authorList>
    </citation>
    <scope>NUCLEOTIDE SEQUENCE [LARGE SCALE GENOMIC DNA]</scope>
    <source>
        <strain evidence="2">Kir15-3F</strain>
    </source>
</reference>
<dbReference type="AlphaFoldDB" id="A0A2A6RIR5"/>
<gene>
    <name evidence="1" type="ORF">CJ255_11835</name>
</gene>
<protein>
    <submittedName>
        <fullName evidence="1">Uncharacterized protein</fullName>
    </submittedName>
</protein>
<name>A0A2A6RIR5_9CHLR</name>
<evidence type="ECO:0000313" key="2">
    <source>
        <dbReference type="Proteomes" id="UP000220527"/>
    </source>
</evidence>
<comment type="caution">
    <text evidence="1">The sequence shown here is derived from an EMBL/GenBank/DDBJ whole genome shotgun (WGS) entry which is preliminary data.</text>
</comment>
<proteinExistence type="predicted"/>